<accession>A0A6I4W0J3</accession>
<dbReference type="GO" id="GO:0016787">
    <property type="term" value="F:hydrolase activity"/>
    <property type="evidence" value="ECO:0007669"/>
    <property type="project" value="UniProtKB-KW"/>
</dbReference>
<protein>
    <submittedName>
        <fullName evidence="2">MBL fold metallo-hydrolase</fullName>
    </submittedName>
</protein>
<dbReference type="PANTHER" id="PTHR23131:SF4">
    <property type="entry name" value="METALLO-BETA-LACTAMASE SUPERFAMILY POTEIN"/>
    <property type="match status" value="1"/>
</dbReference>
<dbReference type="Gene3D" id="3.60.15.10">
    <property type="entry name" value="Ribonuclease Z/Hydroxyacylglutathione hydrolase-like"/>
    <property type="match status" value="1"/>
</dbReference>
<dbReference type="Pfam" id="PF21221">
    <property type="entry name" value="B_lactamase-like_C"/>
    <property type="match status" value="1"/>
</dbReference>
<dbReference type="CDD" id="cd07725">
    <property type="entry name" value="TTHA1429-like_MBL-fold"/>
    <property type="match status" value="1"/>
</dbReference>
<proteinExistence type="predicted"/>
<sequence length="323" mass="37388">MFNKQDQIHRISLPLPFSLKQITAYAVESDGELTLIDAGLHTEETRDVWQTFFRNHHWTWQQVEKIIITHYHPDHYGFAGVLQEWSGATVYMAEKEYNQIQFLWNRSAGDPAMVSSFFANYGFPTGRLTEITKHMESFRSIIEPHPIDFEWLEPGNTIQIGTSDYQIIETPGHSDGHLSFLHENEGSFFAGDIILPKITPNIPLLPGGDENPLATFFTTLDKINDLEIRLVYPAHGEPFYHVSKRIAEIKEHHDQRLQKIVNMMKDNQVMTGFQVCEQLFVHRNLDIHNLRFAFSETLSHLEYLRHIGELQRSVSDGVVVYLI</sequence>
<evidence type="ECO:0000313" key="3">
    <source>
        <dbReference type="Proteomes" id="UP000430692"/>
    </source>
</evidence>
<dbReference type="EMBL" id="WUUL01000015">
    <property type="protein sequence ID" value="MXQ55496.1"/>
    <property type="molecule type" value="Genomic_DNA"/>
</dbReference>
<organism evidence="2 3">
    <name type="scientific">Shimazuella alba</name>
    <dbReference type="NCBI Taxonomy" id="2690964"/>
    <lineage>
        <taxon>Bacteria</taxon>
        <taxon>Bacillati</taxon>
        <taxon>Bacillota</taxon>
        <taxon>Bacilli</taxon>
        <taxon>Bacillales</taxon>
        <taxon>Thermoactinomycetaceae</taxon>
        <taxon>Shimazuella</taxon>
    </lineage>
</organism>
<evidence type="ECO:0000259" key="1">
    <source>
        <dbReference type="SMART" id="SM00849"/>
    </source>
</evidence>
<dbReference type="InterPro" id="IPR048933">
    <property type="entry name" value="B_lactamase-like_C"/>
</dbReference>
<dbReference type="SMART" id="SM00849">
    <property type="entry name" value="Lactamase_B"/>
    <property type="match status" value="1"/>
</dbReference>
<dbReference type="Gene3D" id="1.10.10.10">
    <property type="entry name" value="Winged helix-like DNA-binding domain superfamily/Winged helix DNA-binding domain"/>
    <property type="match status" value="1"/>
</dbReference>
<dbReference type="SUPFAM" id="SSF56281">
    <property type="entry name" value="Metallo-hydrolase/oxidoreductase"/>
    <property type="match status" value="1"/>
</dbReference>
<dbReference type="PANTHER" id="PTHR23131">
    <property type="entry name" value="ENDORIBONUCLEASE LACTB2"/>
    <property type="match status" value="1"/>
</dbReference>
<reference evidence="2 3" key="1">
    <citation type="submission" date="2019-12" db="EMBL/GenBank/DDBJ databases">
        <title>Whole-genome analyses of novel actinobacteria.</title>
        <authorList>
            <person name="Sahin N."/>
            <person name="Saygin H."/>
        </authorList>
    </citation>
    <scope>NUCLEOTIDE SEQUENCE [LARGE SCALE GENOMIC DNA]</scope>
    <source>
        <strain evidence="2 3">KC615</strain>
    </source>
</reference>
<dbReference type="InterPro" id="IPR001279">
    <property type="entry name" value="Metallo-B-lactamas"/>
</dbReference>
<dbReference type="Pfam" id="PF00753">
    <property type="entry name" value="Lactamase_B"/>
    <property type="match status" value="1"/>
</dbReference>
<dbReference type="InterPro" id="IPR036866">
    <property type="entry name" value="RibonucZ/Hydroxyglut_hydro"/>
</dbReference>
<gene>
    <name evidence="2" type="ORF">GSM42_17585</name>
</gene>
<keyword evidence="3" id="KW-1185">Reference proteome</keyword>
<feature type="domain" description="Metallo-beta-lactamase" evidence="1">
    <location>
        <begin position="21"/>
        <end position="235"/>
    </location>
</feature>
<evidence type="ECO:0000313" key="2">
    <source>
        <dbReference type="EMBL" id="MXQ55496.1"/>
    </source>
</evidence>
<dbReference type="InterPro" id="IPR050662">
    <property type="entry name" value="Sec-metab_biosynth-thioest"/>
</dbReference>
<dbReference type="Proteomes" id="UP000430692">
    <property type="component" value="Unassembled WGS sequence"/>
</dbReference>
<dbReference type="InterPro" id="IPR036388">
    <property type="entry name" value="WH-like_DNA-bd_sf"/>
</dbReference>
<comment type="caution">
    <text evidence="2">The sequence shown here is derived from an EMBL/GenBank/DDBJ whole genome shotgun (WGS) entry which is preliminary data.</text>
</comment>
<dbReference type="RefSeq" id="WP_160802849.1">
    <property type="nucleotide sequence ID" value="NZ_WUUL01000015.1"/>
</dbReference>
<name>A0A6I4W0J3_9BACL</name>
<keyword evidence="2" id="KW-0378">Hydrolase</keyword>
<dbReference type="AlphaFoldDB" id="A0A6I4W0J3"/>